<reference evidence="1" key="1">
    <citation type="submission" date="2022-11" db="EMBL/GenBank/DDBJ databases">
        <title>Chromosomal genome sequence assembly and mating type (MAT) locus characterization of the leprose asexual lichenized fungus Lepraria neglecta (Nyl.) Erichsen.</title>
        <authorList>
            <person name="Allen J.L."/>
            <person name="Pfeffer B."/>
        </authorList>
    </citation>
    <scope>NUCLEOTIDE SEQUENCE</scope>
    <source>
        <strain evidence="1">Allen 5258</strain>
    </source>
</reference>
<gene>
    <name evidence="1" type="ORF">OEA41_007151</name>
</gene>
<name>A0AAD9Z8Z9_9LECA</name>
<comment type="caution">
    <text evidence="1">The sequence shown here is derived from an EMBL/GenBank/DDBJ whole genome shotgun (WGS) entry which is preliminary data.</text>
</comment>
<proteinExistence type="predicted"/>
<protein>
    <submittedName>
        <fullName evidence="1">Uncharacterized protein</fullName>
    </submittedName>
</protein>
<organism evidence="1 2">
    <name type="scientific">Lepraria neglecta</name>
    <dbReference type="NCBI Taxonomy" id="209136"/>
    <lineage>
        <taxon>Eukaryota</taxon>
        <taxon>Fungi</taxon>
        <taxon>Dikarya</taxon>
        <taxon>Ascomycota</taxon>
        <taxon>Pezizomycotina</taxon>
        <taxon>Lecanoromycetes</taxon>
        <taxon>OSLEUM clade</taxon>
        <taxon>Lecanoromycetidae</taxon>
        <taxon>Lecanorales</taxon>
        <taxon>Lecanorineae</taxon>
        <taxon>Stereocaulaceae</taxon>
        <taxon>Lepraria</taxon>
    </lineage>
</organism>
<dbReference type="EMBL" id="JASNWA010000007">
    <property type="protein sequence ID" value="KAK3173819.1"/>
    <property type="molecule type" value="Genomic_DNA"/>
</dbReference>
<dbReference type="Proteomes" id="UP001276659">
    <property type="component" value="Unassembled WGS sequence"/>
</dbReference>
<accession>A0AAD9Z8Z9</accession>
<keyword evidence="2" id="KW-1185">Reference proteome</keyword>
<evidence type="ECO:0000313" key="1">
    <source>
        <dbReference type="EMBL" id="KAK3173819.1"/>
    </source>
</evidence>
<sequence>MHALTKLFLEHKIDNADFTCTDMNTLFFPCGQNKMQKIFDQLPGMQLSDQANGPNGPVKKNINPGFAGLEQPINAVKGYMFDKGIDPPSYYFKKARLQTTQQKINTIQDYTMLFGVIKDPDFQKMYDVTNNRMYQAFSGVDYLIINNNLKRADGTPMSATWAESYKTWTTQYLIDIAAPAWTWASTTRDDLETQLNADTTTDPATKAAQLNLLTEIKTAPGFSQSAFVCDFGLTWQTGRLNIRDLEGLVKRDGSCSLNPQSQSSSVAASSTAAASTSVLSSTPISVLSPSMTTIATSYLPIISSASPTSSLAPSKATGTSTCIGNQIEGNCIEASFPSETPYSGIQPPVCQKVDSASDDYLRVNSDKAKQAAADYCSTLSQDNVVLDAQASPLKPYSVPGAAENGGQLALSVLFDVSGCPTDKSQTTLDFTKMTATECQSNFYLDFSEACKFLCFLVCV</sequence>
<evidence type="ECO:0000313" key="2">
    <source>
        <dbReference type="Proteomes" id="UP001276659"/>
    </source>
</evidence>
<dbReference type="AlphaFoldDB" id="A0AAD9Z8Z9"/>